<gene>
    <name evidence="3" type="ORF">QUV91_00885</name>
</gene>
<name>A0ABT7TUW3_ACTVI</name>
<feature type="compositionally biased region" description="Low complexity" evidence="1">
    <location>
        <begin position="25"/>
        <end position="35"/>
    </location>
</feature>
<dbReference type="EMBL" id="JAUDBR010000001">
    <property type="protein sequence ID" value="MDM8075608.1"/>
    <property type="molecule type" value="Genomic_DNA"/>
</dbReference>
<keyword evidence="2" id="KW-1133">Transmembrane helix</keyword>
<evidence type="ECO:0000313" key="3">
    <source>
        <dbReference type="EMBL" id="MDM8075608.1"/>
    </source>
</evidence>
<keyword evidence="2" id="KW-0472">Membrane</keyword>
<keyword evidence="4" id="KW-1185">Reference proteome</keyword>
<reference evidence="3 4" key="2">
    <citation type="submission" date="2023-06" db="EMBL/GenBank/DDBJ databases">
        <authorList>
            <person name="Zeman M."/>
            <person name="Kubasova T."/>
            <person name="Jahodarova E."/>
            <person name="Nykrynova M."/>
            <person name="Rychlik I."/>
        </authorList>
    </citation>
    <scope>NUCLEOTIDE SEQUENCE [LARGE SCALE GENOMIC DNA]</scope>
    <source>
        <strain evidence="3 4">ET81</strain>
    </source>
</reference>
<feature type="region of interest" description="Disordered" evidence="1">
    <location>
        <begin position="454"/>
        <end position="484"/>
    </location>
</feature>
<feature type="region of interest" description="Disordered" evidence="1">
    <location>
        <begin position="322"/>
        <end position="341"/>
    </location>
</feature>
<feature type="region of interest" description="Disordered" evidence="1">
    <location>
        <begin position="1"/>
        <end position="140"/>
    </location>
</feature>
<keyword evidence="2" id="KW-0812">Transmembrane</keyword>
<accession>A0ABT7TUW3</accession>
<comment type="caution">
    <text evidence="3">The sequence shown here is derived from an EMBL/GenBank/DDBJ whole genome shotgun (WGS) entry which is preliminary data.</text>
</comment>
<evidence type="ECO:0000313" key="4">
    <source>
        <dbReference type="Proteomes" id="UP001529257"/>
    </source>
</evidence>
<feature type="transmembrane region" description="Helical" evidence="2">
    <location>
        <begin position="148"/>
        <end position="167"/>
    </location>
</feature>
<evidence type="ECO:0000256" key="1">
    <source>
        <dbReference type="SAM" id="MobiDB-lite"/>
    </source>
</evidence>
<organism evidence="3 4">
    <name type="scientific">Actinomyces viscosus</name>
    <dbReference type="NCBI Taxonomy" id="1656"/>
    <lineage>
        <taxon>Bacteria</taxon>
        <taxon>Bacillati</taxon>
        <taxon>Actinomycetota</taxon>
        <taxon>Actinomycetes</taxon>
        <taxon>Actinomycetales</taxon>
        <taxon>Actinomycetaceae</taxon>
        <taxon>Actinomyces</taxon>
    </lineage>
</organism>
<reference evidence="4" key="1">
    <citation type="submission" date="2023-06" db="EMBL/GenBank/DDBJ databases">
        <title>Identification and characterization of horizontal gene transfer across gut microbiota members of farm animals based on homology search.</title>
        <authorList>
            <person name="Zeman M."/>
            <person name="Kubasova T."/>
            <person name="Jahodarova E."/>
            <person name="Nykrynova M."/>
            <person name="Rychlik I."/>
        </authorList>
    </citation>
    <scope>NUCLEOTIDE SEQUENCE [LARGE SCALE GENOMIC DNA]</scope>
    <source>
        <strain evidence="4">ET81</strain>
    </source>
</reference>
<dbReference type="Proteomes" id="UP001529257">
    <property type="component" value="Unassembled WGS sequence"/>
</dbReference>
<dbReference type="RefSeq" id="WP_289594406.1">
    <property type="nucleotide sequence ID" value="NZ_JAUDBR010000001.1"/>
</dbReference>
<feature type="compositionally biased region" description="Low complexity" evidence="1">
    <location>
        <begin position="77"/>
        <end position="88"/>
    </location>
</feature>
<evidence type="ECO:0008006" key="5">
    <source>
        <dbReference type="Google" id="ProtNLM"/>
    </source>
</evidence>
<protein>
    <recommendedName>
        <fullName evidence="5">Peptidylprolyl isomerase</fullName>
    </recommendedName>
</protein>
<proteinExistence type="predicted"/>
<feature type="compositionally biased region" description="Basic and acidic residues" evidence="1">
    <location>
        <begin position="103"/>
        <end position="131"/>
    </location>
</feature>
<evidence type="ECO:0000256" key="2">
    <source>
        <dbReference type="SAM" id="Phobius"/>
    </source>
</evidence>
<sequence length="484" mass="49848">MSTTPSPDPEAGMPLTRRQRRALERAQQAQREAATGDLPAPSQPAVQARPADTSSPSDRPATGTPAPRAVPQPQPQPQLRLQPQPHVPGSSHDPRSEYMPAARADRRDLPHESGHRQDEVVSEAREPEPTRRPRTLGGPLGRMPRGPLAVGLIGVVVLAMILVPLAVNKLVSGRNGAGTSTAAQSTVLDGNAPLSQLLKVSGRVGSGVAPSVELNGDASLSAPGSVLTDVVQAGQGRAVSAGTPVILQVSQFSGLDGRNTTGNEAGYKLWQGLLGPEVGDYINAAVSGQREGARVVLREPAEEEDGSRTTKITVVDLLPTTATGEAKQPAEGTPTVTEGPDGSITVSSAGLPAPTRASTEILIKGTGPQIGSQDRLIARTTMVSWASGQPLEKSTFGHQQPPKQLDMSNALVGVSQNLVDITVGSRVVLSLPAEQAQGKEPVIVVIDVLAKDPAQTSGASGGRAGGESSAIPSSSAGPTSKEHS</sequence>